<sequence length="192" mass="21933">MKKVLIINGHPDKQSYNAALLDAYKSGLSKTEAQVSEINIVDLQFNPNLGFGYRKRTELEPDLVTAIEKIEAAEHLVWVFPMWWYGSPAIMKGFIDRVFLPGIAFQPREGNPFPKKLWKGKSGHIIVTADTPRWYDWLIMKSPTLNQFKKGTLELCGVGPVKVTYIAPIKDSTEKFRKRWLEKVFLLGTKGH</sequence>
<evidence type="ECO:0000256" key="2">
    <source>
        <dbReference type="ARBA" id="ARBA00023002"/>
    </source>
</evidence>
<dbReference type="GO" id="GO:0005829">
    <property type="term" value="C:cytosol"/>
    <property type="evidence" value="ECO:0007669"/>
    <property type="project" value="TreeGrafter"/>
</dbReference>
<dbReference type="Pfam" id="PF02525">
    <property type="entry name" value="Flavodoxin_2"/>
    <property type="match status" value="1"/>
</dbReference>
<reference evidence="4 5" key="1">
    <citation type="submission" date="2018-06" db="EMBL/GenBank/DDBJ databases">
        <title>Chryseolinea flavus sp. nov., a member of the phylum Bacteroidetes isolated from soil.</title>
        <authorList>
            <person name="Li Y."/>
            <person name="Wang J."/>
        </authorList>
    </citation>
    <scope>NUCLEOTIDE SEQUENCE [LARGE SCALE GENOMIC DNA]</scope>
    <source>
        <strain evidence="4 5">SDU1-6</strain>
    </source>
</reference>
<evidence type="ECO:0000313" key="4">
    <source>
        <dbReference type="EMBL" id="RAW02425.1"/>
    </source>
</evidence>
<dbReference type="InterPro" id="IPR029039">
    <property type="entry name" value="Flavoprotein-like_sf"/>
</dbReference>
<comment type="caution">
    <text evidence="4">The sequence shown here is derived from an EMBL/GenBank/DDBJ whole genome shotgun (WGS) entry which is preliminary data.</text>
</comment>
<dbReference type="Gene3D" id="3.40.50.360">
    <property type="match status" value="1"/>
</dbReference>
<keyword evidence="2" id="KW-0560">Oxidoreductase</keyword>
<evidence type="ECO:0000313" key="5">
    <source>
        <dbReference type="Proteomes" id="UP000251889"/>
    </source>
</evidence>
<evidence type="ECO:0000256" key="1">
    <source>
        <dbReference type="ARBA" id="ARBA00006252"/>
    </source>
</evidence>
<keyword evidence="5" id="KW-1185">Reference proteome</keyword>
<gene>
    <name evidence="4" type="ORF">DQQ10_06910</name>
</gene>
<dbReference type="InterPro" id="IPR051545">
    <property type="entry name" value="NAD(P)H_dehydrogenase_qn"/>
</dbReference>
<dbReference type="Proteomes" id="UP000251889">
    <property type="component" value="Unassembled WGS sequence"/>
</dbReference>
<dbReference type="SUPFAM" id="SSF52218">
    <property type="entry name" value="Flavoproteins"/>
    <property type="match status" value="1"/>
</dbReference>
<dbReference type="InterPro" id="IPR003680">
    <property type="entry name" value="Flavodoxin_fold"/>
</dbReference>
<dbReference type="RefSeq" id="WP_112746247.1">
    <property type="nucleotide sequence ID" value="NZ_QMFY01000002.1"/>
</dbReference>
<dbReference type="EMBL" id="QMFY01000002">
    <property type="protein sequence ID" value="RAW02425.1"/>
    <property type="molecule type" value="Genomic_DNA"/>
</dbReference>
<proteinExistence type="inferred from homology"/>
<dbReference type="PANTHER" id="PTHR10204:SF34">
    <property type="entry name" value="NAD(P)H DEHYDROGENASE [QUINONE] 1 ISOFORM 1"/>
    <property type="match status" value="1"/>
</dbReference>
<dbReference type="OrthoDB" id="652200at2"/>
<dbReference type="PANTHER" id="PTHR10204">
    <property type="entry name" value="NAD P H OXIDOREDUCTASE-RELATED"/>
    <property type="match status" value="1"/>
</dbReference>
<protein>
    <submittedName>
        <fullName evidence="4">Flavodoxin family protein</fullName>
    </submittedName>
</protein>
<feature type="domain" description="Flavodoxin-like fold" evidence="3">
    <location>
        <begin position="2"/>
        <end position="181"/>
    </location>
</feature>
<name>A0A364Y6J7_9BACT</name>
<dbReference type="GO" id="GO:0003955">
    <property type="term" value="F:NAD(P)H dehydrogenase (quinone) activity"/>
    <property type="evidence" value="ECO:0007669"/>
    <property type="project" value="TreeGrafter"/>
</dbReference>
<accession>A0A364Y6J7</accession>
<comment type="similarity">
    <text evidence="1">Belongs to the NAD(P)H dehydrogenase (quinone) family.</text>
</comment>
<evidence type="ECO:0000259" key="3">
    <source>
        <dbReference type="Pfam" id="PF02525"/>
    </source>
</evidence>
<dbReference type="AlphaFoldDB" id="A0A364Y6J7"/>
<organism evidence="4 5">
    <name type="scientific">Pseudochryseolinea flava</name>
    <dbReference type="NCBI Taxonomy" id="2059302"/>
    <lineage>
        <taxon>Bacteria</taxon>
        <taxon>Pseudomonadati</taxon>
        <taxon>Bacteroidota</taxon>
        <taxon>Cytophagia</taxon>
        <taxon>Cytophagales</taxon>
        <taxon>Fulvivirgaceae</taxon>
        <taxon>Pseudochryseolinea</taxon>
    </lineage>
</organism>